<dbReference type="Pfam" id="PF13813">
    <property type="entry name" value="MBOAT_2"/>
    <property type="match status" value="1"/>
</dbReference>
<reference evidence="11" key="1">
    <citation type="journal article" date="2017" name="Nature">
        <title>The sunflower genome provides insights into oil metabolism, flowering and Asterid evolution.</title>
        <authorList>
            <person name="Badouin H."/>
            <person name="Gouzy J."/>
            <person name="Grassa C.J."/>
            <person name="Murat F."/>
            <person name="Staton S.E."/>
            <person name="Cottret L."/>
            <person name="Lelandais-Briere C."/>
            <person name="Owens G.L."/>
            <person name="Carrere S."/>
            <person name="Mayjonade B."/>
            <person name="Legrand L."/>
            <person name="Gill N."/>
            <person name="Kane N.C."/>
            <person name="Bowers J.E."/>
            <person name="Hubner S."/>
            <person name="Bellec A."/>
            <person name="Berard A."/>
            <person name="Berges H."/>
            <person name="Blanchet N."/>
            <person name="Boniface M.C."/>
            <person name="Brunel D."/>
            <person name="Catrice O."/>
            <person name="Chaidir N."/>
            <person name="Claudel C."/>
            <person name="Donnadieu C."/>
            <person name="Faraut T."/>
            <person name="Fievet G."/>
            <person name="Helmstetter N."/>
            <person name="King M."/>
            <person name="Knapp S.J."/>
            <person name="Lai Z."/>
            <person name="Le Paslier M.C."/>
            <person name="Lippi Y."/>
            <person name="Lorenzon L."/>
            <person name="Mandel J.R."/>
            <person name="Marage G."/>
            <person name="Marchand G."/>
            <person name="Marquand E."/>
            <person name="Bret-Mestries E."/>
            <person name="Morien E."/>
            <person name="Nambeesan S."/>
            <person name="Nguyen T."/>
            <person name="Pegot-Espagnet P."/>
            <person name="Pouilly N."/>
            <person name="Raftis F."/>
            <person name="Sallet E."/>
            <person name="Schiex T."/>
            <person name="Thomas J."/>
            <person name="Vandecasteele C."/>
            <person name="Vares D."/>
            <person name="Vear F."/>
            <person name="Vautrin S."/>
            <person name="Crespi M."/>
            <person name="Mangin B."/>
            <person name="Burke J.M."/>
            <person name="Salse J."/>
            <person name="Munos S."/>
            <person name="Vincourt P."/>
            <person name="Rieseberg L.H."/>
            <person name="Langlade N.B."/>
        </authorList>
    </citation>
    <scope>NUCLEOTIDE SEQUENCE</scope>
    <source>
        <tissue evidence="11">Leaves</tissue>
    </source>
</reference>
<evidence type="ECO:0000313" key="11">
    <source>
        <dbReference type="EMBL" id="KAF5807476.1"/>
    </source>
</evidence>
<feature type="domain" description="Wax synthase" evidence="10">
    <location>
        <begin position="202"/>
        <end position="288"/>
    </location>
</feature>
<dbReference type="GO" id="GO:0006629">
    <property type="term" value="P:lipid metabolic process"/>
    <property type="evidence" value="ECO:0007669"/>
    <property type="project" value="UniProtKB-KW"/>
</dbReference>
<proteinExistence type="inferred from homology"/>
<keyword evidence="6" id="KW-0443">Lipid metabolism</keyword>
<feature type="transmembrane region" description="Helical" evidence="9">
    <location>
        <begin position="25"/>
        <end position="42"/>
    </location>
</feature>
<dbReference type="Proteomes" id="UP000215914">
    <property type="component" value="Unassembled WGS sequence"/>
</dbReference>
<dbReference type="PANTHER" id="PTHR31595">
    <property type="entry name" value="LONG-CHAIN-ALCOHOL O-FATTY-ACYLTRANSFERASE 3-RELATED"/>
    <property type="match status" value="1"/>
</dbReference>
<evidence type="ECO:0000256" key="8">
    <source>
        <dbReference type="ARBA" id="ARBA00023315"/>
    </source>
</evidence>
<evidence type="ECO:0000259" key="10">
    <source>
        <dbReference type="Pfam" id="PF13813"/>
    </source>
</evidence>
<evidence type="ECO:0000256" key="3">
    <source>
        <dbReference type="ARBA" id="ARBA00022679"/>
    </source>
</evidence>
<protein>
    <submittedName>
        <fullName evidence="11">Long-chain-alcohol O-fatty-acyltransferase</fullName>
        <ecNumber evidence="11">2.3.1.75</ecNumber>
    </submittedName>
</protein>
<gene>
    <name evidence="11" type="ORF">HanXRQr2_Chr05g0234151</name>
</gene>
<keyword evidence="12" id="KW-1185">Reference proteome</keyword>
<feature type="transmembrane region" description="Helical" evidence="9">
    <location>
        <begin position="104"/>
        <end position="121"/>
    </location>
</feature>
<evidence type="ECO:0000256" key="6">
    <source>
        <dbReference type="ARBA" id="ARBA00023098"/>
    </source>
</evidence>
<feature type="transmembrane region" description="Helical" evidence="9">
    <location>
        <begin position="169"/>
        <end position="195"/>
    </location>
</feature>
<keyword evidence="4 9" id="KW-0812">Transmembrane</keyword>
<comment type="caution">
    <text evidence="11">The sequence shown here is derived from an EMBL/GenBank/DDBJ whole genome shotgun (WGS) entry which is preliminary data.</text>
</comment>
<dbReference type="Gramene" id="mRNA:HanXRQr2_Chr05g0234151">
    <property type="protein sequence ID" value="CDS:HanXRQr2_Chr05g0234151.1"/>
    <property type="gene ID" value="HanXRQr2_Chr05g0234151"/>
</dbReference>
<keyword evidence="8 11" id="KW-0012">Acyltransferase</keyword>
<dbReference type="EC" id="2.3.1.75" evidence="11"/>
<sequence>MDIYNSFNMLIFHKGNMELDEELKTFINLWLIAIFSICYCYLIPPRISHGVPRLLSLLPIITLFFILPLPISTVHLAFPAFFFLIWLGNFKLLLFAFNRGPLSSTPPLPILPFIAIALLPINPKQPNNKLSDSVDPSHKPILLAVKAVILNVMLHFYKYKDNLPWDVVIVFYFIHMYIGLEFWFAIAAFLVKIFVGFGFKIEPQFNEPYLATSLQDFWGRRWNLMSSSILRASVYSPIRAIWTPTLGRLCGQMLAIFVTFAVSGLMHELMYLYILRVRPTWEVTCFFVLHGVCTAVEVAVKKAVNGRFQLHRMVSGPVTVAFVVATGDWLLIAQPLRNGVDAKVINEHSMILKLLGLKGL</sequence>
<comment type="subcellular location">
    <subcellularLocation>
        <location evidence="1">Membrane</location>
        <topology evidence="1">Multi-pass membrane protein</topology>
    </subcellularLocation>
</comment>
<keyword evidence="5 9" id="KW-1133">Transmembrane helix</keyword>
<evidence type="ECO:0000256" key="4">
    <source>
        <dbReference type="ARBA" id="ARBA00022692"/>
    </source>
</evidence>
<dbReference type="AlphaFoldDB" id="A0A9K3J233"/>
<evidence type="ECO:0000256" key="2">
    <source>
        <dbReference type="ARBA" id="ARBA00007282"/>
    </source>
</evidence>
<evidence type="ECO:0000256" key="1">
    <source>
        <dbReference type="ARBA" id="ARBA00004141"/>
    </source>
</evidence>
<evidence type="ECO:0000256" key="9">
    <source>
        <dbReference type="SAM" id="Phobius"/>
    </source>
</evidence>
<dbReference type="PANTHER" id="PTHR31595:SF70">
    <property type="entry name" value="LONG-CHAIN-ALCOHOL O-FATTY-ACYLTRANSFERASE 3-RELATED"/>
    <property type="match status" value="1"/>
</dbReference>
<dbReference type="InterPro" id="IPR044851">
    <property type="entry name" value="Wax_synthase"/>
</dbReference>
<evidence type="ECO:0000256" key="5">
    <source>
        <dbReference type="ARBA" id="ARBA00022989"/>
    </source>
</evidence>
<keyword evidence="7 9" id="KW-0472">Membrane</keyword>
<keyword evidence="3 11" id="KW-0808">Transferase</keyword>
<dbReference type="EMBL" id="MNCJ02000320">
    <property type="protein sequence ID" value="KAF5807476.1"/>
    <property type="molecule type" value="Genomic_DNA"/>
</dbReference>
<feature type="transmembrane region" description="Helical" evidence="9">
    <location>
        <begin position="54"/>
        <end position="71"/>
    </location>
</feature>
<comment type="similarity">
    <text evidence="2">Belongs to the wax synthase family.</text>
</comment>
<name>A0A9K3J233_HELAN</name>
<feature type="transmembrane region" description="Helical" evidence="9">
    <location>
        <begin position="254"/>
        <end position="274"/>
    </location>
</feature>
<dbReference type="GO" id="GO:0016020">
    <property type="term" value="C:membrane"/>
    <property type="evidence" value="ECO:0007669"/>
    <property type="project" value="UniProtKB-SubCell"/>
</dbReference>
<dbReference type="OrthoDB" id="1077582at2759"/>
<accession>A0A9K3J233</accession>
<feature type="transmembrane region" description="Helical" evidence="9">
    <location>
        <begin position="77"/>
        <end position="97"/>
    </location>
</feature>
<evidence type="ECO:0000256" key="7">
    <source>
        <dbReference type="ARBA" id="ARBA00023136"/>
    </source>
</evidence>
<dbReference type="PIRSF" id="PIRSF037006">
    <property type="entry name" value="Wax_synthase"/>
    <property type="match status" value="1"/>
</dbReference>
<dbReference type="GO" id="GO:0047196">
    <property type="term" value="F:long-chain-alcohol O-fatty-acyltransferase activity"/>
    <property type="evidence" value="ECO:0007669"/>
    <property type="project" value="UniProtKB-EC"/>
</dbReference>
<dbReference type="InterPro" id="IPR032805">
    <property type="entry name" value="Wax_synthase_dom"/>
</dbReference>
<organism evidence="11 12">
    <name type="scientific">Helianthus annuus</name>
    <name type="common">Common sunflower</name>
    <dbReference type="NCBI Taxonomy" id="4232"/>
    <lineage>
        <taxon>Eukaryota</taxon>
        <taxon>Viridiplantae</taxon>
        <taxon>Streptophyta</taxon>
        <taxon>Embryophyta</taxon>
        <taxon>Tracheophyta</taxon>
        <taxon>Spermatophyta</taxon>
        <taxon>Magnoliopsida</taxon>
        <taxon>eudicotyledons</taxon>
        <taxon>Gunneridae</taxon>
        <taxon>Pentapetalae</taxon>
        <taxon>asterids</taxon>
        <taxon>campanulids</taxon>
        <taxon>Asterales</taxon>
        <taxon>Asteraceae</taxon>
        <taxon>Asteroideae</taxon>
        <taxon>Heliantheae alliance</taxon>
        <taxon>Heliantheae</taxon>
        <taxon>Helianthus</taxon>
    </lineage>
</organism>
<feature type="transmembrane region" description="Helical" evidence="9">
    <location>
        <begin position="141"/>
        <end position="157"/>
    </location>
</feature>
<evidence type="ECO:0000313" key="12">
    <source>
        <dbReference type="Proteomes" id="UP000215914"/>
    </source>
</evidence>
<feature type="transmembrane region" description="Helical" evidence="9">
    <location>
        <begin position="312"/>
        <end position="332"/>
    </location>
</feature>
<reference evidence="11" key="2">
    <citation type="submission" date="2020-06" db="EMBL/GenBank/DDBJ databases">
        <title>Helianthus annuus Genome sequencing and assembly Release 2.</title>
        <authorList>
            <person name="Gouzy J."/>
            <person name="Langlade N."/>
            <person name="Munos S."/>
        </authorList>
    </citation>
    <scope>NUCLEOTIDE SEQUENCE</scope>
    <source>
        <tissue evidence="11">Leaves</tissue>
    </source>
</reference>
<dbReference type="InterPro" id="IPR017088">
    <property type="entry name" value="Wax_synthase_Magnoliopsida"/>
</dbReference>